<reference evidence="2" key="1">
    <citation type="submission" date="2017-02" db="UniProtKB">
        <authorList>
            <consortium name="WormBaseParasite"/>
        </authorList>
    </citation>
    <scope>IDENTIFICATION</scope>
</reference>
<sequence>MFNSILYSNHFSNLKTSFVVLQNNIRFFKFSSKNYCGTIPEKESSLNSVEISVLDHDRNLRWEKGKYVVNWPSHRQYNAIGNGLHTKKYHSENHRYYLSALIYVMIRAIYNLKLNNIRIITDGRYLKHIIDKKLDFHEKNNFVQYRDGVKEKKRNGDLFKIICMLRKRIELSCVVENLVDEMGRNKPTMDVVRYYNNIELDEEETIKRYENLVEGKRNLWYYLDGGNKVSSRKSYPIFDEPHFKAELKNASKYASVYYVGGVLVDKNNQEYLPKFVFQSFKDRICITETVSQSQLNITLVKLMGIINCLEYVCLLKC</sequence>
<organism evidence="1 2">
    <name type="scientific">Strongyloides papillosus</name>
    <name type="common">Intestinal threadworm</name>
    <dbReference type="NCBI Taxonomy" id="174720"/>
    <lineage>
        <taxon>Eukaryota</taxon>
        <taxon>Metazoa</taxon>
        <taxon>Ecdysozoa</taxon>
        <taxon>Nematoda</taxon>
        <taxon>Chromadorea</taxon>
        <taxon>Rhabditida</taxon>
        <taxon>Tylenchina</taxon>
        <taxon>Panagrolaimomorpha</taxon>
        <taxon>Strongyloidoidea</taxon>
        <taxon>Strongyloididae</taxon>
        <taxon>Strongyloides</taxon>
    </lineage>
</organism>
<keyword evidence="1" id="KW-1185">Reference proteome</keyword>
<proteinExistence type="predicted"/>
<protein>
    <submittedName>
        <fullName evidence="2">RNase H domain-containing protein</fullName>
    </submittedName>
</protein>
<dbReference type="WBParaSite" id="SPAL_0000594700.1">
    <property type="protein sequence ID" value="SPAL_0000594700.1"/>
    <property type="gene ID" value="SPAL_0000594700"/>
</dbReference>
<name>A0A0N5BJ21_STREA</name>
<dbReference type="AlphaFoldDB" id="A0A0N5BJ21"/>
<evidence type="ECO:0000313" key="1">
    <source>
        <dbReference type="Proteomes" id="UP000046392"/>
    </source>
</evidence>
<evidence type="ECO:0000313" key="2">
    <source>
        <dbReference type="WBParaSite" id="SPAL_0000594700.1"/>
    </source>
</evidence>
<accession>A0A0N5BJ21</accession>
<dbReference type="Proteomes" id="UP000046392">
    <property type="component" value="Unplaced"/>
</dbReference>